<accession>A0A8H6LWJ4</accession>
<comment type="caution">
    <text evidence="3">The sequence shown here is derived from an EMBL/GenBank/DDBJ whole genome shotgun (WGS) entry which is preliminary data.</text>
</comment>
<protein>
    <submittedName>
        <fullName evidence="3">Uncharacterized protein</fullName>
    </submittedName>
</protein>
<proteinExistence type="predicted"/>
<keyword evidence="4" id="KW-1185">Reference proteome</keyword>
<feature type="coiled-coil region" evidence="1">
    <location>
        <begin position="20"/>
        <end position="51"/>
    </location>
</feature>
<dbReference type="EMBL" id="JACGCI010000141">
    <property type="protein sequence ID" value="KAF6743614.1"/>
    <property type="molecule type" value="Genomic_DNA"/>
</dbReference>
<name>A0A8H6LWJ4_9AGAR</name>
<organism evidence="3 4">
    <name type="scientific">Ephemerocybe angulata</name>
    <dbReference type="NCBI Taxonomy" id="980116"/>
    <lineage>
        <taxon>Eukaryota</taxon>
        <taxon>Fungi</taxon>
        <taxon>Dikarya</taxon>
        <taxon>Basidiomycota</taxon>
        <taxon>Agaricomycotina</taxon>
        <taxon>Agaricomycetes</taxon>
        <taxon>Agaricomycetidae</taxon>
        <taxon>Agaricales</taxon>
        <taxon>Agaricineae</taxon>
        <taxon>Psathyrellaceae</taxon>
        <taxon>Ephemerocybe</taxon>
    </lineage>
</organism>
<evidence type="ECO:0000313" key="3">
    <source>
        <dbReference type="EMBL" id="KAF6745340.1"/>
    </source>
</evidence>
<evidence type="ECO:0000256" key="1">
    <source>
        <dbReference type="SAM" id="Coils"/>
    </source>
</evidence>
<keyword evidence="1" id="KW-0175">Coiled coil</keyword>
<sequence length="125" mass="14381">MIPAPNEYVHRIMGKTNGTSKDLQRANAILKRDVKKARKELKAKCRKAAAKKGGSVQLQRAMEKYPVGSRCYVKWGDDWQEATVLRIYAGQGRNKPAIIEHRFINSQEVREAEYKNFKAYEEMHG</sequence>
<evidence type="ECO:0000313" key="2">
    <source>
        <dbReference type="EMBL" id="KAF6743614.1"/>
    </source>
</evidence>
<dbReference type="EMBL" id="JACGCI010000107">
    <property type="protein sequence ID" value="KAF6745340.1"/>
    <property type="molecule type" value="Genomic_DNA"/>
</dbReference>
<reference evidence="3 4" key="1">
    <citation type="submission" date="2020-07" db="EMBL/GenBank/DDBJ databases">
        <title>Comparative genomics of pyrophilous fungi reveals a link between fire events and developmental genes.</title>
        <authorList>
            <consortium name="DOE Joint Genome Institute"/>
            <person name="Steindorff A.S."/>
            <person name="Carver A."/>
            <person name="Calhoun S."/>
            <person name="Stillman K."/>
            <person name="Liu H."/>
            <person name="Lipzen A."/>
            <person name="Pangilinan J."/>
            <person name="Labutti K."/>
            <person name="Bruns T.D."/>
            <person name="Grigoriev I.V."/>
        </authorList>
    </citation>
    <scope>NUCLEOTIDE SEQUENCE [LARGE SCALE GENOMIC DNA]</scope>
    <source>
        <strain evidence="3 4">CBS 144469</strain>
    </source>
</reference>
<evidence type="ECO:0000313" key="4">
    <source>
        <dbReference type="Proteomes" id="UP000521943"/>
    </source>
</evidence>
<dbReference type="Proteomes" id="UP000521943">
    <property type="component" value="Unassembled WGS sequence"/>
</dbReference>
<dbReference type="AlphaFoldDB" id="A0A8H6LWJ4"/>
<gene>
    <name evidence="3" type="ORF">DFP72DRAFT_856602</name>
    <name evidence="2" type="ORF">DFP72DRAFT_858698</name>
</gene>